<dbReference type="AlphaFoldDB" id="A0A9P7DHP4"/>
<evidence type="ECO:0000256" key="1">
    <source>
        <dbReference type="PROSITE-ProRule" id="PRU00042"/>
    </source>
</evidence>
<reference evidence="3" key="1">
    <citation type="journal article" date="2020" name="New Phytol.">
        <title>Comparative genomics reveals dynamic genome evolution in host specialist ectomycorrhizal fungi.</title>
        <authorList>
            <person name="Lofgren L.A."/>
            <person name="Nguyen N.H."/>
            <person name="Vilgalys R."/>
            <person name="Ruytinx J."/>
            <person name="Liao H.L."/>
            <person name="Branco S."/>
            <person name="Kuo A."/>
            <person name="LaButti K."/>
            <person name="Lipzen A."/>
            <person name="Andreopoulos W."/>
            <person name="Pangilinan J."/>
            <person name="Riley R."/>
            <person name="Hundley H."/>
            <person name="Na H."/>
            <person name="Barry K."/>
            <person name="Grigoriev I.V."/>
            <person name="Stajich J.E."/>
            <person name="Kennedy P.G."/>
        </authorList>
    </citation>
    <scope>NUCLEOTIDE SEQUENCE</scope>
    <source>
        <strain evidence="3">S12</strain>
    </source>
</reference>
<dbReference type="InterPro" id="IPR013087">
    <property type="entry name" value="Znf_C2H2_type"/>
</dbReference>
<comment type="caution">
    <text evidence="3">The sequence shown here is derived from an EMBL/GenBank/DDBJ whole genome shotgun (WGS) entry which is preliminary data.</text>
</comment>
<gene>
    <name evidence="3" type="ORF">HD556DRAFT_1432372</name>
</gene>
<dbReference type="Pfam" id="PF18759">
    <property type="entry name" value="Plavaka"/>
    <property type="match status" value="1"/>
</dbReference>
<keyword evidence="1" id="KW-0863">Zinc-finger</keyword>
<dbReference type="Proteomes" id="UP000719766">
    <property type="component" value="Unassembled WGS sequence"/>
</dbReference>
<evidence type="ECO:0000313" key="3">
    <source>
        <dbReference type="EMBL" id="KAG1793161.1"/>
    </source>
</evidence>
<proteinExistence type="predicted"/>
<dbReference type="PROSITE" id="PS50157">
    <property type="entry name" value="ZINC_FINGER_C2H2_2"/>
    <property type="match status" value="1"/>
</dbReference>
<dbReference type="GeneID" id="64598878"/>
<dbReference type="PROSITE" id="PS00028">
    <property type="entry name" value="ZINC_FINGER_C2H2_1"/>
    <property type="match status" value="1"/>
</dbReference>
<dbReference type="OrthoDB" id="2418900at2759"/>
<name>A0A9P7DHP4_9AGAM</name>
<keyword evidence="1" id="KW-0862">Zinc</keyword>
<dbReference type="RefSeq" id="XP_041159650.1">
    <property type="nucleotide sequence ID" value="XM_041305114.1"/>
</dbReference>
<keyword evidence="4" id="KW-1185">Reference proteome</keyword>
<organism evidence="3 4">
    <name type="scientific">Suillus plorans</name>
    <dbReference type="NCBI Taxonomy" id="116603"/>
    <lineage>
        <taxon>Eukaryota</taxon>
        <taxon>Fungi</taxon>
        <taxon>Dikarya</taxon>
        <taxon>Basidiomycota</taxon>
        <taxon>Agaricomycotina</taxon>
        <taxon>Agaricomycetes</taxon>
        <taxon>Agaricomycetidae</taxon>
        <taxon>Boletales</taxon>
        <taxon>Suillineae</taxon>
        <taxon>Suillaceae</taxon>
        <taxon>Suillus</taxon>
    </lineage>
</organism>
<protein>
    <recommendedName>
        <fullName evidence="2">C2H2-type domain-containing protein</fullName>
    </recommendedName>
</protein>
<evidence type="ECO:0000313" key="4">
    <source>
        <dbReference type="Proteomes" id="UP000719766"/>
    </source>
</evidence>
<sequence length="849" mass="96818">MHHCCGFCSKEFGGRGGVAKHMAIHAECRRKWEKLDNPTASKNRRVTIEDAADEEEDKVGRYFEPCPDAGWTSREGQTIFEKYQKYKEGEGENEWAPFCDAEEWKLAEWIIKSLGQTQTEEFLKLPITKNRTQPSFHNNRSFLQKVDELPHGAAWSCKKVGVQGNRTDETGQPMREDIELWMRNPVECIKDLIGNPLFKDHMVYAPARAYTDPAGLHWVIDDMWTADWWGNKQVKLPKGATIAPIILATDKTCLLQFQVSAQATVLIGYLPAGKLDCFTSDARSLAGYRLFHHCMSLLLQPLISVGRNSVEMTCADSLIRRVYPILATYVADFPEQCLVACCKENRCPKCLVAGDERGDPLSSPMRDPQLIKEVLEKWKNGQHLAEFEDYGLRTVYNPFWADLPHTDIFLTFTPDLLHQLHKGIFKDHLVKWCLHIIGEDELDAHFKAIPNYPGLRHFKKGISTVKQWTGTEHKEMQHVFLGILAGAVPSQVLVNALSVFHANKNIFLELQIREHFNIPKLHQLSHYVQSILLFGTTNGFNTELPERLHIDFTKEAYRASNKRDYEEQMAQWLQCQEAIVGIYFWLGWKLSFHQLPVGVRSDSDSEIEDSQTQPCSAVPANMAPMVHSLAKKPAHPWQSIQHLVTAHGTTMFLQAFKSFLQKYIPHNKIVPGPQDHFDIFHQVVIVAPSNPQVNDSQKRWHIRATPEVRPGPGRKPGAPAQFDMALISDGIRTSSLRTLDMAQVRIIFTLPRQFRTYSRTLAYIEWFTPLREPDPSSGLRQVLCSTRQLQRNAAIIHVDEIVHPCHLIPKMGRSVDRGWTSANAYELASDFYLNSYIDLDTFCAATTVD</sequence>
<dbReference type="GO" id="GO:0008270">
    <property type="term" value="F:zinc ion binding"/>
    <property type="evidence" value="ECO:0007669"/>
    <property type="project" value="UniProtKB-KW"/>
</dbReference>
<feature type="domain" description="C2H2-type" evidence="2">
    <location>
        <begin position="3"/>
        <end position="30"/>
    </location>
</feature>
<accession>A0A9P7DHP4</accession>
<dbReference type="EMBL" id="JABBWE010000032">
    <property type="protein sequence ID" value="KAG1793161.1"/>
    <property type="molecule type" value="Genomic_DNA"/>
</dbReference>
<dbReference type="InterPro" id="IPR041078">
    <property type="entry name" value="Plavaka"/>
</dbReference>
<keyword evidence="1" id="KW-0479">Metal-binding</keyword>
<evidence type="ECO:0000259" key="2">
    <source>
        <dbReference type="PROSITE" id="PS50157"/>
    </source>
</evidence>